<proteinExistence type="predicted"/>
<keyword evidence="3" id="KW-1185">Reference proteome</keyword>
<dbReference type="Proteomes" id="UP001566132">
    <property type="component" value="Unassembled WGS sequence"/>
</dbReference>
<dbReference type="AlphaFoldDB" id="A0ABD1EAJ2"/>
<name>A0ABD1EAJ2_HYPHA</name>
<keyword evidence="1" id="KW-0732">Signal</keyword>
<reference evidence="2 3" key="1">
    <citation type="submission" date="2024-05" db="EMBL/GenBank/DDBJ databases">
        <title>Genetic variation in Jamaican populations of the coffee berry borer (Hypothenemus hampei).</title>
        <authorList>
            <person name="Errbii M."/>
            <person name="Myrie A."/>
        </authorList>
    </citation>
    <scope>NUCLEOTIDE SEQUENCE [LARGE SCALE GENOMIC DNA]</scope>
    <source>
        <strain evidence="2">JA-Hopewell-2020-01-JO</strain>
        <tissue evidence="2">Whole body</tissue>
    </source>
</reference>
<evidence type="ECO:0000256" key="1">
    <source>
        <dbReference type="SAM" id="SignalP"/>
    </source>
</evidence>
<sequence length="63" mass="7382">MILILKCLNFLLMQPQIFAFILTDTLGGYNDEQIDRHYRAFIISFSPLRTIVIVYEVAYIRAV</sequence>
<evidence type="ECO:0000313" key="2">
    <source>
        <dbReference type="EMBL" id="KAL1491610.1"/>
    </source>
</evidence>
<feature type="signal peptide" evidence="1">
    <location>
        <begin position="1"/>
        <end position="19"/>
    </location>
</feature>
<accession>A0ABD1EAJ2</accession>
<evidence type="ECO:0000313" key="3">
    <source>
        <dbReference type="Proteomes" id="UP001566132"/>
    </source>
</evidence>
<gene>
    <name evidence="2" type="ORF">ABEB36_012182</name>
</gene>
<organism evidence="2 3">
    <name type="scientific">Hypothenemus hampei</name>
    <name type="common">Coffee berry borer</name>
    <dbReference type="NCBI Taxonomy" id="57062"/>
    <lineage>
        <taxon>Eukaryota</taxon>
        <taxon>Metazoa</taxon>
        <taxon>Ecdysozoa</taxon>
        <taxon>Arthropoda</taxon>
        <taxon>Hexapoda</taxon>
        <taxon>Insecta</taxon>
        <taxon>Pterygota</taxon>
        <taxon>Neoptera</taxon>
        <taxon>Endopterygota</taxon>
        <taxon>Coleoptera</taxon>
        <taxon>Polyphaga</taxon>
        <taxon>Cucujiformia</taxon>
        <taxon>Curculionidae</taxon>
        <taxon>Scolytinae</taxon>
        <taxon>Hypothenemus</taxon>
    </lineage>
</organism>
<feature type="chain" id="PRO_5044855996" evidence="1">
    <location>
        <begin position="20"/>
        <end position="63"/>
    </location>
</feature>
<protein>
    <submittedName>
        <fullName evidence="2">Uncharacterized protein</fullName>
    </submittedName>
</protein>
<comment type="caution">
    <text evidence="2">The sequence shown here is derived from an EMBL/GenBank/DDBJ whole genome shotgun (WGS) entry which is preliminary data.</text>
</comment>
<dbReference type="EMBL" id="JBDJPC010000009">
    <property type="protein sequence ID" value="KAL1491610.1"/>
    <property type="molecule type" value="Genomic_DNA"/>
</dbReference>